<feature type="transmembrane region" description="Helical" evidence="1">
    <location>
        <begin position="61"/>
        <end position="80"/>
    </location>
</feature>
<protein>
    <submittedName>
        <fullName evidence="2">Uncharacterized protein</fullName>
    </submittedName>
</protein>
<name>A0A9D4BS27_DREPO</name>
<evidence type="ECO:0000313" key="3">
    <source>
        <dbReference type="Proteomes" id="UP000828390"/>
    </source>
</evidence>
<gene>
    <name evidence="2" type="ORF">DPMN_078339</name>
</gene>
<evidence type="ECO:0000313" key="2">
    <source>
        <dbReference type="EMBL" id="KAH3703307.1"/>
    </source>
</evidence>
<feature type="transmembrane region" description="Helical" evidence="1">
    <location>
        <begin position="95"/>
        <end position="115"/>
    </location>
</feature>
<evidence type="ECO:0000256" key="1">
    <source>
        <dbReference type="SAM" id="Phobius"/>
    </source>
</evidence>
<proteinExistence type="predicted"/>
<organism evidence="2 3">
    <name type="scientific">Dreissena polymorpha</name>
    <name type="common">Zebra mussel</name>
    <name type="synonym">Mytilus polymorpha</name>
    <dbReference type="NCBI Taxonomy" id="45954"/>
    <lineage>
        <taxon>Eukaryota</taxon>
        <taxon>Metazoa</taxon>
        <taxon>Spiralia</taxon>
        <taxon>Lophotrochozoa</taxon>
        <taxon>Mollusca</taxon>
        <taxon>Bivalvia</taxon>
        <taxon>Autobranchia</taxon>
        <taxon>Heteroconchia</taxon>
        <taxon>Euheterodonta</taxon>
        <taxon>Imparidentia</taxon>
        <taxon>Neoheterodontei</taxon>
        <taxon>Myida</taxon>
        <taxon>Dreissenoidea</taxon>
        <taxon>Dreissenidae</taxon>
        <taxon>Dreissena</taxon>
    </lineage>
</organism>
<keyword evidence="3" id="KW-1185">Reference proteome</keyword>
<accession>A0A9D4BS27</accession>
<dbReference type="Proteomes" id="UP000828390">
    <property type="component" value="Unassembled WGS sequence"/>
</dbReference>
<keyword evidence="1" id="KW-0472">Membrane</keyword>
<comment type="caution">
    <text evidence="2">The sequence shown here is derived from an EMBL/GenBank/DDBJ whole genome shotgun (WGS) entry which is preliminary data.</text>
</comment>
<dbReference type="AlphaFoldDB" id="A0A9D4BS27"/>
<sequence length="122" mass="13540">MGINADAGDKESILQQVAEGVVSKLWRLRRKNLLLSVTSGADELDEAAHERVFGIDSDVRLLLLEEVMIVAAILEVFLYVEVEVTVERSSSSRKVVVVVIVVVVVVVVIEEVLVVKSKKRHY</sequence>
<reference evidence="2" key="1">
    <citation type="journal article" date="2019" name="bioRxiv">
        <title>The Genome of the Zebra Mussel, Dreissena polymorpha: A Resource for Invasive Species Research.</title>
        <authorList>
            <person name="McCartney M.A."/>
            <person name="Auch B."/>
            <person name="Kono T."/>
            <person name="Mallez S."/>
            <person name="Zhang Y."/>
            <person name="Obille A."/>
            <person name="Becker A."/>
            <person name="Abrahante J.E."/>
            <person name="Garbe J."/>
            <person name="Badalamenti J.P."/>
            <person name="Herman A."/>
            <person name="Mangelson H."/>
            <person name="Liachko I."/>
            <person name="Sullivan S."/>
            <person name="Sone E.D."/>
            <person name="Koren S."/>
            <person name="Silverstein K.A.T."/>
            <person name="Beckman K.B."/>
            <person name="Gohl D.M."/>
        </authorList>
    </citation>
    <scope>NUCLEOTIDE SEQUENCE</scope>
    <source>
        <strain evidence="2">Duluth1</strain>
        <tissue evidence="2">Whole animal</tissue>
    </source>
</reference>
<dbReference type="EMBL" id="JAIWYP010000015">
    <property type="protein sequence ID" value="KAH3703307.1"/>
    <property type="molecule type" value="Genomic_DNA"/>
</dbReference>
<keyword evidence="1" id="KW-0812">Transmembrane</keyword>
<keyword evidence="1" id="KW-1133">Transmembrane helix</keyword>
<reference evidence="2" key="2">
    <citation type="submission" date="2020-11" db="EMBL/GenBank/DDBJ databases">
        <authorList>
            <person name="McCartney M.A."/>
            <person name="Auch B."/>
            <person name="Kono T."/>
            <person name="Mallez S."/>
            <person name="Becker A."/>
            <person name="Gohl D.M."/>
            <person name="Silverstein K.A.T."/>
            <person name="Koren S."/>
            <person name="Bechman K.B."/>
            <person name="Herman A."/>
            <person name="Abrahante J.E."/>
            <person name="Garbe J."/>
        </authorList>
    </citation>
    <scope>NUCLEOTIDE SEQUENCE</scope>
    <source>
        <strain evidence="2">Duluth1</strain>
        <tissue evidence="2">Whole animal</tissue>
    </source>
</reference>